<feature type="chain" id="PRO_5029633247" description="Glycoside hydrolase family 5 domain-containing protein" evidence="5">
    <location>
        <begin position="23"/>
        <end position="535"/>
    </location>
</feature>
<evidence type="ECO:0000256" key="5">
    <source>
        <dbReference type="SAM" id="SignalP"/>
    </source>
</evidence>
<dbReference type="AlphaFoldDB" id="A0A7N0VJC0"/>
<evidence type="ECO:0000313" key="8">
    <source>
        <dbReference type="Proteomes" id="UP000594263"/>
    </source>
</evidence>
<proteinExistence type="inferred from homology"/>
<dbReference type="PANTHER" id="PTHR31263">
    <property type="entry name" value="CELLULASE FAMILY PROTEIN (AFU_ORTHOLOGUE AFUA_5G14560)"/>
    <property type="match status" value="1"/>
</dbReference>
<dbReference type="Gene3D" id="3.20.20.80">
    <property type="entry name" value="Glycosidases"/>
    <property type="match status" value="1"/>
</dbReference>
<protein>
    <recommendedName>
        <fullName evidence="6">Glycoside hydrolase family 5 domain-containing protein</fullName>
    </recommendedName>
</protein>
<feature type="signal peptide" evidence="5">
    <location>
        <begin position="1"/>
        <end position="22"/>
    </location>
</feature>
<evidence type="ECO:0000256" key="1">
    <source>
        <dbReference type="ARBA" id="ARBA00005641"/>
    </source>
</evidence>
<dbReference type="EnsemblPlants" id="Kaladp0902s0004.1.v1.1">
    <property type="protein sequence ID" value="Kaladp0902s0004.1.v1.1"/>
    <property type="gene ID" value="Kaladp0902s0004.v1.1"/>
</dbReference>
<keyword evidence="5" id="KW-0732">Signal</keyword>
<dbReference type="SUPFAM" id="SSF51445">
    <property type="entry name" value="(Trans)glycosidases"/>
    <property type="match status" value="1"/>
</dbReference>
<dbReference type="Pfam" id="PF00150">
    <property type="entry name" value="Cellulase"/>
    <property type="match status" value="1"/>
</dbReference>
<evidence type="ECO:0000259" key="6">
    <source>
        <dbReference type="Pfam" id="PF00150"/>
    </source>
</evidence>
<keyword evidence="3 4" id="KW-0326">Glycosidase</keyword>
<evidence type="ECO:0000256" key="4">
    <source>
        <dbReference type="RuleBase" id="RU361153"/>
    </source>
</evidence>
<comment type="similarity">
    <text evidence="1 4">Belongs to the glycosyl hydrolase 5 (cellulase A) family.</text>
</comment>
<evidence type="ECO:0000313" key="7">
    <source>
        <dbReference type="EnsemblPlants" id="Kaladp0902s0004.1.v1.1"/>
    </source>
</evidence>
<dbReference type="SUPFAM" id="SSF50370">
    <property type="entry name" value="Ricin B-like lectins"/>
    <property type="match status" value="1"/>
</dbReference>
<sequence>MLQRHLLILSLFSLLLTASLHALPLSTRSRWIINALSGNRVKLSCVNWAGHLEVMVPEGLDKQPLQDIAAKVASLGFNCVRLTWATHMFTQPNNTKLTVSESFESLGLLTARAGVSENNPSLLNLTLVEAQVAVVDELGKHGVMVVLDNHVSKPMWCCSDNDGNGFFGDRYFDPAEWLHGLNLVAGQYRGKSQVVAMSLRNELRGPRQNELDWHRYMQDGATTIHSANPDLLVIASGLSYDTTLGFLRNASLRLDLADKLVYEIHRYSFTGGGRQNWLVHPVNRICGYLKNRFEDQAGFLLSSDAPVPLFVSEFGVDQRGVNQADNRFLSCFLTVIAEKDLDWALWALQGSYYLKSGKVGPEETYGVLDASWANPRDGAFKRHYGLLLNMTQDPRSNISSSYTLFHPQTGGCARVGRKFIVHVGDCRHSSRWSFDSPSGRIQLMGTSRCLRVVGNRMRVVLSTDCSGASTSWTYLSSSMLQIGATIKQMGRLCMEWNTTNSHTILSNKCICLDGDDGTCLDDPRSQWFKLIPNVT</sequence>
<feature type="domain" description="Glycoside hydrolase family 5" evidence="6">
    <location>
        <begin position="62"/>
        <end position="349"/>
    </location>
</feature>
<name>A0A7N0VJC0_KALFE</name>
<dbReference type="OMA" id="YATEMVD"/>
<dbReference type="GO" id="GO:0004553">
    <property type="term" value="F:hydrolase activity, hydrolyzing O-glycosyl compounds"/>
    <property type="evidence" value="ECO:0007669"/>
    <property type="project" value="InterPro"/>
</dbReference>
<dbReference type="GO" id="GO:0000272">
    <property type="term" value="P:polysaccharide catabolic process"/>
    <property type="evidence" value="ECO:0007669"/>
    <property type="project" value="InterPro"/>
</dbReference>
<evidence type="ECO:0000256" key="3">
    <source>
        <dbReference type="ARBA" id="ARBA00023295"/>
    </source>
</evidence>
<organism evidence="7 8">
    <name type="scientific">Kalanchoe fedtschenkoi</name>
    <name type="common">Lavender scallops</name>
    <name type="synonym">South American air plant</name>
    <dbReference type="NCBI Taxonomy" id="63787"/>
    <lineage>
        <taxon>Eukaryota</taxon>
        <taxon>Viridiplantae</taxon>
        <taxon>Streptophyta</taxon>
        <taxon>Embryophyta</taxon>
        <taxon>Tracheophyta</taxon>
        <taxon>Spermatophyta</taxon>
        <taxon>Magnoliopsida</taxon>
        <taxon>eudicotyledons</taxon>
        <taxon>Gunneridae</taxon>
        <taxon>Pentapetalae</taxon>
        <taxon>Saxifragales</taxon>
        <taxon>Crassulaceae</taxon>
        <taxon>Kalanchoe</taxon>
    </lineage>
</organism>
<dbReference type="InterPro" id="IPR017853">
    <property type="entry name" value="GH"/>
</dbReference>
<accession>A0A7N0VJC0</accession>
<dbReference type="InterPro" id="IPR035992">
    <property type="entry name" value="Ricin_B-like_lectins"/>
</dbReference>
<dbReference type="Proteomes" id="UP000594263">
    <property type="component" value="Unplaced"/>
</dbReference>
<evidence type="ECO:0000256" key="2">
    <source>
        <dbReference type="ARBA" id="ARBA00022801"/>
    </source>
</evidence>
<keyword evidence="8" id="KW-1185">Reference proteome</keyword>
<dbReference type="InterPro" id="IPR001547">
    <property type="entry name" value="Glyco_hydro_5"/>
</dbReference>
<dbReference type="PANTHER" id="PTHR31263:SF0">
    <property type="entry name" value="CELLULASE FAMILY PROTEIN (AFU_ORTHOLOGUE AFUA_5G14560)"/>
    <property type="match status" value="1"/>
</dbReference>
<dbReference type="Gramene" id="Kaladp0902s0004.1.v1.1">
    <property type="protein sequence ID" value="Kaladp0902s0004.1.v1.1"/>
    <property type="gene ID" value="Kaladp0902s0004.v1.1"/>
</dbReference>
<keyword evidence="2 4" id="KW-0378">Hydrolase</keyword>
<reference evidence="7" key="1">
    <citation type="submission" date="2021-01" db="UniProtKB">
        <authorList>
            <consortium name="EnsemblPlants"/>
        </authorList>
    </citation>
    <scope>IDENTIFICATION</scope>
</reference>